<dbReference type="GO" id="GO:0000287">
    <property type="term" value="F:magnesium ion binding"/>
    <property type="evidence" value="ECO:0007669"/>
    <property type="project" value="InterPro"/>
</dbReference>
<dbReference type="GO" id="GO:0005975">
    <property type="term" value="P:carbohydrate metabolic process"/>
    <property type="evidence" value="ECO:0007669"/>
    <property type="project" value="InterPro"/>
</dbReference>
<dbReference type="InterPro" id="IPR005841">
    <property type="entry name" value="Alpha-D-phosphohexomutase_SF"/>
</dbReference>
<comment type="cofactor">
    <cofactor evidence="1">
        <name>Mg(2+)</name>
        <dbReference type="ChEBI" id="CHEBI:18420"/>
    </cofactor>
</comment>
<dbReference type="Pfam" id="PF02878">
    <property type="entry name" value="PGM_PMM_I"/>
    <property type="match status" value="1"/>
</dbReference>
<evidence type="ECO:0000256" key="6">
    <source>
        <dbReference type="ARBA" id="ARBA00023235"/>
    </source>
</evidence>
<gene>
    <name evidence="12" type="ORF">SAMN05660197_0948</name>
</gene>
<evidence type="ECO:0000259" key="8">
    <source>
        <dbReference type="Pfam" id="PF00408"/>
    </source>
</evidence>
<dbReference type="InterPro" id="IPR036900">
    <property type="entry name" value="A-D-PHexomutase_C_sf"/>
</dbReference>
<dbReference type="Gene3D" id="3.40.120.10">
    <property type="entry name" value="Alpha-D-Glucose-1,6-Bisphosphate, subunit A, domain 3"/>
    <property type="match status" value="3"/>
</dbReference>
<evidence type="ECO:0000313" key="12">
    <source>
        <dbReference type="EMBL" id="SMC09146.1"/>
    </source>
</evidence>
<comment type="similarity">
    <text evidence="2 7">Belongs to the phosphohexose mutase family.</text>
</comment>
<dbReference type="InterPro" id="IPR016066">
    <property type="entry name" value="A-D-PHexomutase_CS"/>
</dbReference>
<dbReference type="InterPro" id="IPR005846">
    <property type="entry name" value="A-D-PHexomutase_a/b/a-III"/>
</dbReference>
<dbReference type="PANTHER" id="PTHR43771:SF2">
    <property type="entry name" value="PHOSPHOMANNOMUTASE_PHOSPHOGLUCOMUTASE"/>
    <property type="match status" value="1"/>
</dbReference>
<name>A0A1W1WSC9_9BACT</name>
<dbReference type="Pfam" id="PF02880">
    <property type="entry name" value="PGM_PMM_III"/>
    <property type="match status" value="1"/>
</dbReference>
<feature type="domain" description="Alpha-D-phosphohexomutase alpha/beta/alpha" evidence="11">
    <location>
        <begin position="259"/>
        <end position="362"/>
    </location>
</feature>
<dbReference type="EMBL" id="FWWZ01000001">
    <property type="protein sequence ID" value="SMC09146.1"/>
    <property type="molecule type" value="Genomic_DNA"/>
</dbReference>
<feature type="domain" description="Alpha-D-phosphohexomutase alpha/beta/alpha" evidence="9">
    <location>
        <begin position="4"/>
        <end position="120"/>
    </location>
</feature>
<dbReference type="Pfam" id="PF02879">
    <property type="entry name" value="PGM_PMM_II"/>
    <property type="match status" value="1"/>
</dbReference>
<dbReference type="OrthoDB" id="9803322at2"/>
<organism evidence="12 13">
    <name type="scientific">Nitratiruptor tergarcus DSM 16512</name>
    <dbReference type="NCBI Taxonomy" id="1069081"/>
    <lineage>
        <taxon>Bacteria</taxon>
        <taxon>Pseudomonadati</taxon>
        <taxon>Campylobacterota</taxon>
        <taxon>Epsilonproteobacteria</taxon>
        <taxon>Nautiliales</taxon>
        <taxon>Nitratiruptoraceae</taxon>
        <taxon>Nitratiruptor</taxon>
    </lineage>
</organism>
<reference evidence="13" key="1">
    <citation type="submission" date="2017-04" db="EMBL/GenBank/DDBJ databases">
        <authorList>
            <person name="Varghese N."/>
            <person name="Submissions S."/>
        </authorList>
    </citation>
    <scope>NUCLEOTIDE SEQUENCE [LARGE SCALE GENOMIC DNA]</scope>
    <source>
        <strain evidence="13">DSM 16512</strain>
    </source>
</reference>
<dbReference type="PRINTS" id="PR00509">
    <property type="entry name" value="PGMPMM"/>
</dbReference>
<feature type="domain" description="Alpha-D-phosphohexomutase alpha/beta/alpha" evidence="10">
    <location>
        <begin position="156"/>
        <end position="253"/>
    </location>
</feature>
<dbReference type="CDD" id="cd03089">
    <property type="entry name" value="PMM_PGM"/>
    <property type="match status" value="1"/>
</dbReference>
<evidence type="ECO:0000313" key="13">
    <source>
        <dbReference type="Proteomes" id="UP000192602"/>
    </source>
</evidence>
<dbReference type="RefSeq" id="WP_084275389.1">
    <property type="nucleotide sequence ID" value="NZ_AP026671.1"/>
</dbReference>
<dbReference type="Gene3D" id="3.30.310.50">
    <property type="entry name" value="Alpha-D-phosphohexomutase, C-terminal domain"/>
    <property type="match status" value="1"/>
</dbReference>
<dbReference type="GO" id="GO:0016868">
    <property type="term" value="F:intramolecular phosphotransferase activity"/>
    <property type="evidence" value="ECO:0007669"/>
    <property type="project" value="InterPro"/>
</dbReference>
<dbReference type="SUPFAM" id="SSF55957">
    <property type="entry name" value="Phosphoglucomutase, C-terminal domain"/>
    <property type="match status" value="1"/>
</dbReference>
<dbReference type="Proteomes" id="UP000192602">
    <property type="component" value="Unassembled WGS sequence"/>
</dbReference>
<evidence type="ECO:0000256" key="1">
    <source>
        <dbReference type="ARBA" id="ARBA00001946"/>
    </source>
</evidence>
<dbReference type="PANTHER" id="PTHR43771">
    <property type="entry name" value="PHOSPHOMANNOMUTASE"/>
    <property type="match status" value="1"/>
</dbReference>
<dbReference type="InterPro" id="IPR005844">
    <property type="entry name" value="A-D-PHexomutase_a/b/a-I"/>
</dbReference>
<dbReference type="InterPro" id="IPR016055">
    <property type="entry name" value="A-D-PHexomutase_a/b/a-I/II/III"/>
</dbReference>
<protein>
    <submittedName>
        <fullName evidence="12">Phosphomannomutase / phosphoglucomutase</fullName>
    </submittedName>
</protein>
<dbReference type="AlphaFoldDB" id="A0A1W1WSC9"/>
<evidence type="ECO:0000256" key="5">
    <source>
        <dbReference type="ARBA" id="ARBA00022842"/>
    </source>
</evidence>
<dbReference type="InterPro" id="IPR005843">
    <property type="entry name" value="A-D-PHexomutase_C"/>
</dbReference>
<feature type="domain" description="Alpha-D-phosphohexomutase C-terminal" evidence="8">
    <location>
        <begin position="368"/>
        <end position="448"/>
    </location>
</feature>
<sequence length="464" mass="51902">MAKSIFREYDIRGIFEKELNETTTKKIGYFLAKRILGEYIAVGYDARTHSPILFQWLTSGINAAGKRVLGMGMVPTGVNYFSNFQTFEIDGKKVTPSASVMITGSHNPPEYNGFKITVDKNPFFGADIYALGEEVLASDIVIADDEKYYPIDAKERYIAYMLENFSHLRDFEQTIAIDCGNGVAGIVAEPILKGLDISYEGLYCKPDGTFPNHHPDPSEEENLKDLQKTMKEKAIDLGFAFDGDADRIAVLTQQHNFKGDELAIIFAKQLDNPTVIGEVKCSQVMYDEINKIGKAIMYKTGHSNLKVKIAQTNADFAAEVSGHLFFNDRYFGYDDAIYAMLRVLELVYRGVDLDAEVASLPKVYNTPEIKIHTSEEAKFAIIEKLKEALAMPPDDFPPIKEIIDVDGVRIVFDEGWALVRASNTTPVLVTRFEAKSPELAKLYQQKTIELLRKVAHAIDAPLST</sequence>
<dbReference type="STRING" id="1069081.SAMN05660197_0948"/>
<evidence type="ECO:0000256" key="4">
    <source>
        <dbReference type="ARBA" id="ARBA00022723"/>
    </source>
</evidence>
<dbReference type="Pfam" id="PF00408">
    <property type="entry name" value="PGM_PMM_IV"/>
    <property type="match status" value="1"/>
</dbReference>
<accession>A0A1W1WSC9</accession>
<keyword evidence="4 7" id="KW-0479">Metal-binding</keyword>
<dbReference type="PROSITE" id="PS00710">
    <property type="entry name" value="PGM_PMM"/>
    <property type="match status" value="1"/>
</dbReference>
<evidence type="ECO:0000259" key="11">
    <source>
        <dbReference type="Pfam" id="PF02880"/>
    </source>
</evidence>
<dbReference type="InterPro" id="IPR005845">
    <property type="entry name" value="A-D-PHexomutase_a/b/a-II"/>
</dbReference>
<keyword evidence="5 7" id="KW-0460">Magnesium</keyword>
<evidence type="ECO:0000256" key="7">
    <source>
        <dbReference type="RuleBase" id="RU004326"/>
    </source>
</evidence>
<proteinExistence type="inferred from homology"/>
<keyword evidence="3" id="KW-0597">Phosphoprotein</keyword>
<evidence type="ECO:0000256" key="3">
    <source>
        <dbReference type="ARBA" id="ARBA00022553"/>
    </source>
</evidence>
<keyword evidence="13" id="KW-1185">Reference proteome</keyword>
<evidence type="ECO:0000256" key="2">
    <source>
        <dbReference type="ARBA" id="ARBA00010231"/>
    </source>
</evidence>
<evidence type="ECO:0000259" key="9">
    <source>
        <dbReference type="Pfam" id="PF02878"/>
    </source>
</evidence>
<evidence type="ECO:0000259" key="10">
    <source>
        <dbReference type="Pfam" id="PF02879"/>
    </source>
</evidence>
<dbReference type="SUPFAM" id="SSF53738">
    <property type="entry name" value="Phosphoglucomutase, first 3 domains"/>
    <property type="match status" value="3"/>
</dbReference>
<keyword evidence="6" id="KW-0413">Isomerase</keyword>